<evidence type="ECO:0000259" key="11">
    <source>
        <dbReference type="PROSITE" id="PS50975"/>
    </source>
</evidence>
<evidence type="ECO:0000256" key="2">
    <source>
        <dbReference type="ARBA" id="ARBA00001946"/>
    </source>
</evidence>
<dbReference type="Pfam" id="PF02955">
    <property type="entry name" value="GSH-S_ATP"/>
    <property type="match status" value="1"/>
</dbReference>
<evidence type="ECO:0000256" key="1">
    <source>
        <dbReference type="ARBA" id="ARBA00001936"/>
    </source>
</evidence>
<protein>
    <recommendedName>
        <fullName evidence="10">Glutathione synthetase</fullName>
        <ecNumber evidence="10">6.3.2.3</ecNumber>
    </recommendedName>
    <alternativeName>
        <fullName evidence="10">GSH synthetase</fullName>
        <shortName evidence="10">GSH-S</shortName>
        <shortName evidence="10">GSHase</shortName>
    </alternativeName>
    <alternativeName>
        <fullName evidence="10">Glutathione synthase</fullName>
    </alternativeName>
</protein>
<keyword evidence="9" id="KW-0464">Manganese</keyword>
<comment type="similarity">
    <text evidence="10">Belongs to the prokaryotic GSH synthase family.</text>
</comment>
<dbReference type="OrthoDB" id="9785415at2"/>
<feature type="domain" description="ATP-grasp" evidence="11">
    <location>
        <begin position="134"/>
        <end position="318"/>
    </location>
</feature>
<dbReference type="PROSITE" id="PS50975">
    <property type="entry name" value="ATP_GRASP"/>
    <property type="match status" value="1"/>
</dbReference>
<dbReference type="PANTHER" id="PTHR21621">
    <property type="entry name" value="RIBOSOMAL PROTEIN S6 MODIFICATION PROTEIN"/>
    <property type="match status" value="1"/>
</dbReference>
<evidence type="ECO:0000256" key="7">
    <source>
        <dbReference type="ARBA" id="ARBA00022840"/>
    </source>
</evidence>
<comment type="cofactor">
    <cofactor evidence="1">
        <name>Mn(2+)</name>
        <dbReference type="ChEBI" id="CHEBI:29035"/>
    </cofactor>
</comment>
<dbReference type="PANTHER" id="PTHR21621:SF4">
    <property type="entry name" value="GLUTATHIONE SYNTHETASE"/>
    <property type="match status" value="1"/>
</dbReference>
<evidence type="ECO:0000256" key="8">
    <source>
        <dbReference type="ARBA" id="ARBA00022842"/>
    </source>
</evidence>
<dbReference type="GO" id="GO:0005524">
    <property type="term" value="F:ATP binding"/>
    <property type="evidence" value="ECO:0007669"/>
    <property type="project" value="UniProtKB-UniRule"/>
</dbReference>
<comment type="catalytic activity">
    <reaction evidence="10">
        <text>gamma-L-glutamyl-L-cysteine + glycine + ATP = glutathione + ADP + phosphate + H(+)</text>
        <dbReference type="Rhea" id="RHEA:13557"/>
        <dbReference type="ChEBI" id="CHEBI:15378"/>
        <dbReference type="ChEBI" id="CHEBI:30616"/>
        <dbReference type="ChEBI" id="CHEBI:43474"/>
        <dbReference type="ChEBI" id="CHEBI:57305"/>
        <dbReference type="ChEBI" id="CHEBI:57925"/>
        <dbReference type="ChEBI" id="CHEBI:58173"/>
        <dbReference type="ChEBI" id="CHEBI:456216"/>
        <dbReference type="EC" id="6.3.2.3"/>
    </reaction>
</comment>
<reference evidence="13" key="1">
    <citation type="submission" date="2016-11" db="EMBL/GenBank/DDBJ databases">
        <authorList>
            <person name="Varghese N."/>
            <person name="Submissions S."/>
        </authorList>
    </citation>
    <scope>NUCLEOTIDE SEQUENCE [LARGE SCALE GENOMIC DNA]</scope>
    <source>
        <strain evidence="13">DSM 27989</strain>
    </source>
</reference>
<keyword evidence="8" id="KW-0460">Magnesium</keyword>
<evidence type="ECO:0000256" key="5">
    <source>
        <dbReference type="ARBA" id="ARBA00022723"/>
    </source>
</evidence>
<dbReference type="Gene3D" id="3.30.1490.20">
    <property type="entry name" value="ATP-grasp fold, A domain"/>
    <property type="match status" value="1"/>
</dbReference>
<dbReference type="EMBL" id="FRBH01000018">
    <property type="protein sequence ID" value="SHL74401.1"/>
    <property type="molecule type" value="Genomic_DNA"/>
</dbReference>
<dbReference type="Pfam" id="PF02951">
    <property type="entry name" value="GSH-S_N"/>
    <property type="match status" value="1"/>
</dbReference>
<dbReference type="Gene3D" id="3.40.50.20">
    <property type="match status" value="1"/>
</dbReference>
<evidence type="ECO:0000313" key="13">
    <source>
        <dbReference type="Proteomes" id="UP000184120"/>
    </source>
</evidence>
<dbReference type="InterPro" id="IPR004215">
    <property type="entry name" value="GSHS_N"/>
</dbReference>
<sequence>MKICFVMYAWDKVEPSKDSTLRIIKECVSRGFEVSYLTKHDISIAKGKVVGKVKKLISQETTDAVEFYNTMQFETSLRDFTEFDMVFMRADPPVDTLLLNMLELIEDKVFFVNKISGLRKANNKIYAASFDDGKETIVPQTLITKDIDLIKSFVEENKFDKFIIKPLDGMGGKGVVLFESNNVGNLSAICDFYINHTGYPQPIICQNYIEGAEKGDVRAIVVNGEPIGAIMRIPAEGDHRSNISAGGSAISHELDDYELELCRKIGKQLIDDGIYFCGIDLINYKMVELNVVSPGGIVPHNKVNNNQEIQKQIVDMLLDKYKEFKK</sequence>
<dbReference type="SUPFAM" id="SSF56059">
    <property type="entry name" value="Glutathione synthetase ATP-binding domain-like"/>
    <property type="match status" value="1"/>
</dbReference>
<evidence type="ECO:0000256" key="9">
    <source>
        <dbReference type="ARBA" id="ARBA00023211"/>
    </source>
</evidence>
<dbReference type="InterPro" id="IPR006284">
    <property type="entry name" value="Glut_synth_pro"/>
</dbReference>
<evidence type="ECO:0000256" key="10">
    <source>
        <dbReference type="HAMAP-Rule" id="MF_00162"/>
    </source>
</evidence>
<dbReference type="SUPFAM" id="SSF52440">
    <property type="entry name" value="PreATP-grasp domain"/>
    <property type="match status" value="1"/>
</dbReference>
<dbReference type="HAMAP" id="MF_00162">
    <property type="entry name" value="GSH_S"/>
    <property type="match status" value="1"/>
</dbReference>
<dbReference type="InterPro" id="IPR016185">
    <property type="entry name" value="PreATP-grasp_dom_sf"/>
</dbReference>
<dbReference type="Gene3D" id="3.30.470.20">
    <property type="entry name" value="ATP-grasp fold, B domain"/>
    <property type="match status" value="1"/>
</dbReference>
<dbReference type="InterPro" id="IPR011761">
    <property type="entry name" value="ATP-grasp"/>
</dbReference>
<organism evidence="12 13">
    <name type="scientific">Chishuiella changwenlii</name>
    <dbReference type="NCBI Taxonomy" id="1434701"/>
    <lineage>
        <taxon>Bacteria</taxon>
        <taxon>Pseudomonadati</taxon>
        <taxon>Bacteroidota</taxon>
        <taxon>Flavobacteriia</taxon>
        <taxon>Flavobacteriales</taxon>
        <taxon>Weeksellaceae</taxon>
        <taxon>Chishuiella</taxon>
    </lineage>
</organism>
<name>A0A1M7D4F1_9FLAO</name>
<dbReference type="AlphaFoldDB" id="A0A1M7D4F1"/>
<keyword evidence="6 10" id="KW-0547">Nucleotide-binding</keyword>
<dbReference type="InterPro" id="IPR013815">
    <property type="entry name" value="ATP_grasp_subdomain_1"/>
</dbReference>
<evidence type="ECO:0000256" key="4">
    <source>
        <dbReference type="ARBA" id="ARBA00022684"/>
    </source>
</evidence>
<dbReference type="GO" id="GO:0004363">
    <property type="term" value="F:glutathione synthase activity"/>
    <property type="evidence" value="ECO:0007669"/>
    <property type="project" value="UniProtKB-UniRule"/>
</dbReference>
<dbReference type="InterPro" id="IPR004218">
    <property type="entry name" value="GSHS_ATP-bd"/>
</dbReference>
<dbReference type="Proteomes" id="UP000184120">
    <property type="component" value="Unassembled WGS sequence"/>
</dbReference>
<keyword evidence="4 10" id="KW-0317">Glutathione biosynthesis</keyword>
<proteinExistence type="inferred from homology"/>
<evidence type="ECO:0000313" key="12">
    <source>
        <dbReference type="EMBL" id="SHL74401.1"/>
    </source>
</evidence>
<comment type="cofactor">
    <cofactor evidence="2">
        <name>Mg(2+)</name>
        <dbReference type="ChEBI" id="CHEBI:18420"/>
    </cofactor>
</comment>
<dbReference type="GO" id="GO:0005737">
    <property type="term" value="C:cytoplasm"/>
    <property type="evidence" value="ECO:0007669"/>
    <property type="project" value="TreeGrafter"/>
</dbReference>
<keyword evidence="3 10" id="KW-0436">Ligase</keyword>
<dbReference type="STRING" id="1434701.SAMN05443634_11818"/>
<evidence type="ECO:0000256" key="6">
    <source>
        <dbReference type="ARBA" id="ARBA00022741"/>
    </source>
</evidence>
<dbReference type="GO" id="GO:0046872">
    <property type="term" value="F:metal ion binding"/>
    <property type="evidence" value="ECO:0007669"/>
    <property type="project" value="UniProtKB-KW"/>
</dbReference>
<evidence type="ECO:0000256" key="3">
    <source>
        <dbReference type="ARBA" id="ARBA00022598"/>
    </source>
</evidence>
<accession>A0A1M7D4F1</accession>
<dbReference type="RefSeq" id="WP_072934107.1">
    <property type="nucleotide sequence ID" value="NZ_BMFL01000030.1"/>
</dbReference>
<dbReference type="EC" id="6.3.2.3" evidence="10"/>
<comment type="pathway">
    <text evidence="10">Sulfur metabolism; glutathione biosynthesis; glutathione from L-cysteine and L-glutamate: step 2/2.</text>
</comment>
<keyword evidence="7 10" id="KW-0067">ATP-binding</keyword>
<keyword evidence="5" id="KW-0479">Metal-binding</keyword>
<gene>
    <name evidence="10" type="primary">gshB</name>
    <name evidence="12" type="ORF">SAMN05443634_11818</name>
</gene>
<dbReference type="UniPathway" id="UPA00142">
    <property type="reaction ID" value="UER00210"/>
</dbReference>